<feature type="binding site" evidence="6">
    <location>
        <position position="92"/>
    </location>
    <ligand>
        <name>S-adenosyl-L-methionine</name>
        <dbReference type="ChEBI" id="CHEBI:59789"/>
    </ligand>
</feature>
<keyword evidence="5 6" id="KW-0949">S-adenosyl-L-methionine</keyword>
<reference evidence="8" key="1">
    <citation type="journal article" date="2013" name="Stand. Genomic Sci.">
        <title>Complete genome sequence of the halophilic bacterium Spirochaeta africana type strain (Z-7692(T)) from the alkaline Lake Magadi in the East African Rift.</title>
        <authorList>
            <person name="Liolos K."/>
            <person name="Abt B."/>
            <person name="Scheuner C."/>
            <person name="Teshima H."/>
            <person name="Held B."/>
            <person name="Lapidus A."/>
            <person name="Nolan M."/>
            <person name="Lucas S."/>
            <person name="Deshpande S."/>
            <person name="Cheng J.F."/>
            <person name="Tapia R."/>
            <person name="Goodwin L.A."/>
            <person name="Pitluck S."/>
            <person name="Pagani I."/>
            <person name="Ivanova N."/>
            <person name="Mavromatis K."/>
            <person name="Mikhailova N."/>
            <person name="Huntemann M."/>
            <person name="Pati A."/>
            <person name="Chen A."/>
            <person name="Palaniappan K."/>
            <person name="Land M."/>
            <person name="Rohde M."/>
            <person name="Tindall B.J."/>
            <person name="Detter J.C."/>
            <person name="Goker M."/>
            <person name="Bristow J."/>
            <person name="Eisen J.A."/>
            <person name="Markowitz V."/>
            <person name="Hugenholtz P."/>
            <person name="Woyke T."/>
            <person name="Klenk H.P."/>
            <person name="Kyrpides N.C."/>
        </authorList>
    </citation>
    <scope>NUCLEOTIDE SEQUENCE</scope>
    <source>
        <strain evidence="8">ATCC 700263 / DSM 8902 / Z-7692</strain>
    </source>
</reference>
<dbReference type="HOGENOM" id="CLU_065341_2_0_12"/>
<evidence type="ECO:0000256" key="2">
    <source>
        <dbReference type="ARBA" id="ARBA00022552"/>
    </source>
</evidence>
<dbReference type="EMBL" id="CP003282">
    <property type="protein sequence ID" value="AFG38761.1"/>
    <property type="molecule type" value="Genomic_DNA"/>
</dbReference>
<comment type="similarity">
    <text evidence="6">Belongs to the methyltransferase superfamily. RNA methyltransferase RsmG family.</text>
</comment>
<dbReference type="PIRSF" id="PIRSF003078">
    <property type="entry name" value="GidB"/>
    <property type="match status" value="1"/>
</dbReference>
<dbReference type="eggNOG" id="COG0357">
    <property type="taxonomic scope" value="Bacteria"/>
</dbReference>
<keyword evidence="8" id="KW-1185">Reference proteome</keyword>
<dbReference type="GO" id="GO:0070043">
    <property type="term" value="F:rRNA (guanine-N7-)-methyltransferase activity"/>
    <property type="evidence" value="ECO:0007669"/>
    <property type="project" value="UniProtKB-UniRule"/>
</dbReference>
<keyword evidence="4 6" id="KW-0808">Transferase</keyword>
<evidence type="ECO:0000256" key="1">
    <source>
        <dbReference type="ARBA" id="ARBA00022490"/>
    </source>
</evidence>
<feature type="binding site" evidence="6">
    <location>
        <begin position="115"/>
        <end position="117"/>
    </location>
    <ligand>
        <name>S-adenosyl-L-methionine</name>
        <dbReference type="ChEBI" id="CHEBI:59789"/>
    </ligand>
</feature>
<dbReference type="RefSeq" id="WP_014456743.1">
    <property type="nucleotide sequence ID" value="NC_017098.1"/>
</dbReference>
<gene>
    <name evidence="6" type="primary">rsmG</name>
    <name evidence="7" type="ordered locus">Spiaf_2737</name>
</gene>
<evidence type="ECO:0000256" key="3">
    <source>
        <dbReference type="ARBA" id="ARBA00022603"/>
    </source>
</evidence>
<evidence type="ECO:0000256" key="5">
    <source>
        <dbReference type="ARBA" id="ARBA00022691"/>
    </source>
</evidence>
<dbReference type="KEGG" id="sfc:Spiaf_2737"/>
<keyword evidence="2 6" id="KW-0698">rRNA processing</keyword>
<dbReference type="GO" id="GO:0005829">
    <property type="term" value="C:cytosol"/>
    <property type="evidence" value="ECO:0007669"/>
    <property type="project" value="TreeGrafter"/>
</dbReference>
<name>H9UML8_SPIAZ</name>
<dbReference type="Gene3D" id="3.40.50.150">
    <property type="entry name" value="Vaccinia Virus protein VP39"/>
    <property type="match status" value="1"/>
</dbReference>
<keyword evidence="1 6" id="KW-0963">Cytoplasm</keyword>
<dbReference type="OrthoDB" id="9808773at2"/>
<dbReference type="PANTHER" id="PTHR31760">
    <property type="entry name" value="S-ADENOSYL-L-METHIONINE-DEPENDENT METHYLTRANSFERASES SUPERFAMILY PROTEIN"/>
    <property type="match status" value="1"/>
</dbReference>
<dbReference type="PANTHER" id="PTHR31760:SF0">
    <property type="entry name" value="S-ADENOSYL-L-METHIONINE-DEPENDENT METHYLTRANSFERASES SUPERFAMILY PROTEIN"/>
    <property type="match status" value="1"/>
</dbReference>
<dbReference type="HAMAP" id="MF_00074">
    <property type="entry name" value="16SrRNA_methyltr_G"/>
    <property type="match status" value="1"/>
</dbReference>
<evidence type="ECO:0000313" key="8">
    <source>
        <dbReference type="Proteomes" id="UP000007383"/>
    </source>
</evidence>
<proteinExistence type="inferred from homology"/>
<comment type="subcellular location">
    <subcellularLocation>
        <location evidence="6">Cytoplasm</location>
    </subcellularLocation>
</comment>
<dbReference type="SMR" id="H9UML8"/>
<dbReference type="EC" id="2.1.1.-" evidence="6"/>
<accession>H9UML8</accession>
<evidence type="ECO:0000256" key="6">
    <source>
        <dbReference type="HAMAP-Rule" id="MF_00074"/>
    </source>
</evidence>
<dbReference type="InterPro" id="IPR003682">
    <property type="entry name" value="rRNA_ssu_MeTfrase_G"/>
</dbReference>
<evidence type="ECO:0000313" key="7">
    <source>
        <dbReference type="EMBL" id="AFG38761.1"/>
    </source>
</evidence>
<comment type="caution">
    <text evidence="6">Lacks conserved residue(s) required for the propagation of feature annotation.</text>
</comment>
<dbReference type="InterPro" id="IPR029063">
    <property type="entry name" value="SAM-dependent_MTases_sf"/>
</dbReference>
<dbReference type="STRING" id="889378.Spiaf_2737"/>
<feature type="binding site" evidence="6">
    <location>
        <position position="97"/>
    </location>
    <ligand>
        <name>S-adenosyl-L-methionine</name>
        <dbReference type="ChEBI" id="CHEBI:59789"/>
    </ligand>
</feature>
<sequence>MNDADAQLLADGARQLGVVLDDRQLRDLHLYGREIALWNPRLGLVNASGPELIRKHFLDSLAGVPYLLDRVSDAAASDTAASDTATSVADLGSGNGFPGVVLQIAMPRLRVTLVERSGKRCGFLRNIAALLPDYSLQVVQQDLAAVSDSYAVLVSRAFRPLQPEIVAGMRRITAPGGHWVLYKGDPATAGAELDAAGISGRIQPLQVPGVSEQRCLAICQP</sequence>
<dbReference type="AlphaFoldDB" id="H9UML8"/>
<dbReference type="Proteomes" id="UP000007383">
    <property type="component" value="Chromosome"/>
</dbReference>
<feature type="binding site" evidence="6">
    <location>
        <position position="156"/>
    </location>
    <ligand>
        <name>S-adenosyl-L-methionine</name>
        <dbReference type="ChEBI" id="CHEBI:59789"/>
    </ligand>
</feature>
<dbReference type="SUPFAM" id="SSF53335">
    <property type="entry name" value="S-adenosyl-L-methionine-dependent methyltransferases"/>
    <property type="match status" value="1"/>
</dbReference>
<comment type="function">
    <text evidence="6">Specifically methylates the N7 position of a guanine in 16S rRNA.</text>
</comment>
<organism evidence="7 8">
    <name type="scientific">Spirochaeta africana (strain ATCC 700263 / DSM 8902 / Z-7692)</name>
    <dbReference type="NCBI Taxonomy" id="889378"/>
    <lineage>
        <taxon>Bacteria</taxon>
        <taxon>Pseudomonadati</taxon>
        <taxon>Spirochaetota</taxon>
        <taxon>Spirochaetia</taxon>
        <taxon>Spirochaetales</taxon>
        <taxon>Spirochaetaceae</taxon>
        <taxon>Spirochaeta</taxon>
    </lineage>
</organism>
<dbReference type="PATRIC" id="fig|889378.3.peg.2710"/>
<dbReference type="Pfam" id="PF02527">
    <property type="entry name" value="GidB"/>
    <property type="match status" value="1"/>
</dbReference>
<evidence type="ECO:0000256" key="4">
    <source>
        <dbReference type="ARBA" id="ARBA00022679"/>
    </source>
</evidence>
<keyword evidence="3 6" id="KW-0489">Methyltransferase</keyword>
<protein>
    <recommendedName>
        <fullName evidence="6">Ribosomal RNA small subunit methyltransferase G</fullName>
        <ecNumber evidence="6">2.1.1.-</ecNumber>
    </recommendedName>
    <alternativeName>
        <fullName evidence="6">16S rRNA 7-methylguanosine methyltransferase</fullName>
        <shortName evidence="6">16S rRNA m7G methyltransferase</shortName>
    </alternativeName>
</protein>